<keyword evidence="5 6" id="KW-0342">GTP-binding</keyword>
<dbReference type="SMART" id="SM00865">
    <property type="entry name" value="Tubulin_C"/>
    <property type="match status" value="1"/>
</dbReference>
<dbReference type="InterPro" id="IPR023123">
    <property type="entry name" value="Tubulin_C"/>
</dbReference>
<sequence length="435" mass="49136">MREIIGIQVGRCGNSIGTKFWEVICEEHGIRPNGTYHGTSDLQIERIGVYFKETRENKYFPRAVVVDFDPDSSNMVLQSTHRSLFLAKNSVFDRHSASSSWAKGFYGGGRKFIYQVFDVLRREAEKCDNLQGIDLIHSLGGGTGSGLGALIIANVSEHYPKRYISTFSTFPSLKVLGVVTESYNTAFSLKQLTENVDMAHCIDNEALHNIARRLGNRRPNYDDLNHLASMVMSGITSFLRFHGKMRSDLCRLFNSMISFPRLHFLTPSFVSRDVGKIALCGVEIDDLIKQVLHPHNMFAACNPGHGRYLDASAIFRGQISLGMVESQISSVRNTLSPELFPNNLILNASKLPALGTKVSGTLLGNTTAIKEVFTRIEQQFETMFRRRAFFHWYTCEGVEEAEFMEARDYMKGLISEYINCEELMYDESAYDMIDD</sequence>
<dbReference type="Proteomes" id="UP000746747">
    <property type="component" value="Unassembled WGS sequence"/>
</dbReference>
<keyword evidence="10" id="KW-1185">Reference proteome</keyword>
<keyword evidence="4 6" id="KW-0547">Nucleotide-binding</keyword>
<evidence type="ECO:0000256" key="1">
    <source>
        <dbReference type="ARBA" id="ARBA00001946"/>
    </source>
</evidence>
<feature type="domain" description="Tubulin/FtsZ 2-layer sandwich" evidence="8">
    <location>
        <begin position="245"/>
        <end position="378"/>
    </location>
</feature>
<evidence type="ECO:0000259" key="8">
    <source>
        <dbReference type="SMART" id="SM00865"/>
    </source>
</evidence>
<dbReference type="InterPro" id="IPR017975">
    <property type="entry name" value="Tubulin_CS"/>
</dbReference>
<dbReference type="GO" id="GO:0005525">
    <property type="term" value="F:GTP binding"/>
    <property type="evidence" value="ECO:0007669"/>
    <property type="project" value="UniProtKB-UniRule"/>
</dbReference>
<evidence type="ECO:0000256" key="6">
    <source>
        <dbReference type="RuleBase" id="RU000352"/>
    </source>
</evidence>
<comment type="function">
    <text evidence="6">Tubulin is the major constituent of microtubules, a cylinder consisting of laterally associated linear protofilaments composed of alpha- and beta-tubulin heterodimers. Microtubules grow by the addition of GTP-tubulin dimers to the microtubule end, where a stabilizing cap forms. Below the cap, tubulin dimers are in GDP-bound state, owing to GTPase activity of alpha-tubulin.</text>
</comment>
<dbReference type="InterPro" id="IPR003008">
    <property type="entry name" value="Tubulin_FtsZ_GTPase"/>
</dbReference>
<evidence type="ECO:0000259" key="7">
    <source>
        <dbReference type="SMART" id="SM00864"/>
    </source>
</evidence>
<comment type="cofactor">
    <cofactor evidence="1">
        <name>Mg(2+)</name>
        <dbReference type="ChEBI" id="CHEBI:18420"/>
    </cofactor>
</comment>
<evidence type="ECO:0000256" key="3">
    <source>
        <dbReference type="ARBA" id="ARBA00022701"/>
    </source>
</evidence>
<dbReference type="SUPFAM" id="SSF52490">
    <property type="entry name" value="Tubulin nucleotide-binding domain-like"/>
    <property type="match status" value="1"/>
</dbReference>
<dbReference type="InterPro" id="IPR018316">
    <property type="entry name" value="Tubulin/FtsZ_2-layer-sand-dom"/>
</dbReference>
<dbReference type="Pfam" id="PF03953">
    <property type="entry name" value="Tubulin_C"/>
    <property type="match status" value="1"/>
</dbReference>
<dbReference type="Pfam" id="PF00091">
    <property type="entry name" value="Tubulin"/>
    <property type="match status" value="1"/>
</dbReference>
<dbReference type="GO" id="GO:0007017">
    <property type="term" value="P:microtubule-based process"/>
    <property type="evidence" value="ECO:0007669"/>
    <property type="project" value="InterPro"/>
</dbReference>
<dbReference type="Gene3D" id="3.30.1330.20">
    <property type="entry name" value="Tubulin/FtsZ, C-terminal domain"/>
    <property type="match status" value="1"/>
</dbReference>
<dbReference type="PROSITE" id="PS00228">
    <property type="entry name" value="TUBULIN_B_AUTOREG"/>
    <property type="match status" value="1"/>
</dbReference>
<dbReference type="OrthoDB" id="5859234at2759"/>
<comment type="subunit">
    <text evidence="6">Dimer of alpha and beta chains. A typical microtubule is a hollow water-filled tube with an outer diameter of 25 nm and an inner diameter of 15 nM. Alpha-beta heterodimers associate head-to-tail to form protofilaments running lengthwise along the microtubule wall with the beta-tubulin subunit facing the microtubule plus end conferring a structural polarity. Microtubules usually have 13 protofilaments but different protofilament numbers can be found in some organisms and specialized cells.</text>
</comment>
<dbReference type="EMBL" id="CAKAEH010001668">
    <property type="protein sequence ID" value="CAG9538507.1"/>
    <property type="molecule type" value="Genomic_DNA"/>
</dbReference>
<dbReference type="InterPro" id="IPR013838">
    <property type="entry name" value="Beta-tubulin_BS"/>
</dbReference>
<evidence type="ECO:0000256" key="4">
    <source>
        <dbReference type="ARBA" id="ARBA00022741"/>
    </source>
</evidence>
<reference evidence="9" key="1">
    <citation type="submission" date="2021-09" db="EMBL/GenBank/DDBJ databases">
        <authorList>
            <consortium name="Pathogen Informatics"/>
        </authorList>
    </citation>
    <scope>NUCLEOTIDE SEQUENCE</scope>
</reference>
<evidence type="ECO:0000313" key="10">
    <source>
        <dbReference type="Proteomes" id="UP000746747"/>
    </source>
</evidence>
<dbReference type="GO" id="GO:0005874">
    <property type="term" value="C:microtubule"/>
    <property type="evidence" value="ECO:0007669"/>
    <property type="project" value="UniProtKB-KW"/>
</dbReference>
<protein>
    <recommendedName>
        <fullName evidence="6">Tubulin beta chain</fullName>
    </recommendedName>
</protein>
<dbReference type="AlphaFoldDB" id="A0A8J2MBL1"/>
<dbReference type="PANTHER" id="PTHR11588">
    <property type="entry name" value="TUBULIN"/>
    <property type="match status" value="1"/>
</dbReference>
<accession>A0A8J2MBL1</accession>
<evidence type="ECO:0000256" key="2">
    <source>
        <dbReference type="ARBA" id="ARBA00009636"/>
    </source>
</evidence>
<gene>
    <name evidence="9" type="ORF">CJOHNSTONI_LOCUS8209</name>
</gene>
<keyword evidence="3 6" id="KW-0493">Microtubule</keyword>
<feature type="domain" description="Tubulin/FtsZ GTPase" evidence="7">
    <location>
        <begin position="47"/>
        <end position="243"/>
    </location>
</feature>
<dbReference type="InterPro" id="IPR000217">
    <property type="entry name" value="Tubulin"/>
</dbReference>
<dbReference type="InterPro" id="IPR036525">
    <property type="entry name" value="Tubulin/FtsZ_GTPase_sf"/>
</dbReference>
<dbReference type="CDD" id="cd02187">
    <property type="entry name" value="beta_tubulin"/>
    <property type="match status" value="1"/>
</dbReference>
<dbReference type="Gene3D" id="1.10.287.600">
    <property type="entry name" value="Helix hairpin bin"/>
    <property type="match status" value="1"/>
</dbReference>
<dbReference type="PRINTS" id="PR01163">
    <property type="entry name" value="BETATUBULIN"/>
</dbReference>
<dbReference type="SUPFAM" id="SSF55307">
    <property type="entry name" value="Tubulin C-terminal domain-like"/>
    <property type="match status" value="1"/>
</dbReference>
<comment type="caution">
    <text evidence="9">The sequence shown here is derived from an EMBL/GenBank/DDBJ whole genome shotgun (WGS) entry which is preliminary data.</text>
</comment>
<dbReference type="InterPro" id="IPR002453">
    <property type="entry name" value="Beta_tubulin"/>
</dbReference>
<dbReference type="Gene3D" id="3.40.50.1440">
    <property type="entry name" value="Tubulin/FtsZ, GTPase domain"/>
    <property type="match status" value="1"/>
</dbReference>
<proteinExistence type="inferred from homology"/>
<comment type="similarity">
    <text evidence="2 6">Belongs to the tubulin family.</text>
</comment>
<evidence type="ECO:0000313" key="9">
    <source>
        <dbReference type="EMBL" id="CAG9538507.1"/>
    </source>
</evidence>
<dbReference type="InterPro" id="IPR037103">
    <property type="entry name" value="Tubulin/FtsZ-like_C"/>
</dbReference>
<name>A0A8J2MBL1_9BILA</name>
<dbReference type="SMART" id="SM00864">
    <property type="entry name" value="Tubulin"/>
    <property type="match status" value="1"/>
</dbReference>
<dbReference type="PROSITE" id="PS00227">
    <property type="entry name" value="TUBULIN"/>
    <property type="match status" value="1"/>
</dbReference>
<dbReference type="InterPro" id="IPR008280">
    <property type="entry name" value="Tub_FtsZ_C"/>
</dbReference>
<dbReference type="PRINTS" id="PR01161">
    <property type="entry name" value="TUBULIN"/>
</dbReference>
<dbReference type="GO" id="GO:0003924">
    <property type="term" value="F:GTPase activity"/>
    <property type="evidence" value="ECO:0007669"/>
    <property type="project" value="InterPro"/>
</dbReference>
<evidence type="ECO:0000256" key="5">
    <source>
        <dbReference type="ARBA" id="ARBA00023134"/>
    </source>
</evidence>
<dbReference type="GO" id="GO:0005200">
    <property type="term" value="F:structural constituent of cytoskeleton"/>
    <property type="evidence" value="ECO:0007669"/>
    <property type="project" value="InterPro"/>
</dbReference>
<organism evidence="9 10">
    <name type="scientific">Cercopithifilaria johnstoni</name>
    <dbReference type="NCBI Taxonomy" id="2874296"/>
    <lineage>
        <taxon>Eukaryota</taxon>
        <taxon>Metazoa</taxon>
        <taxon>Ecdysozoa</taxon>
        <taxon>Nematoda</taxon>
        <taxon>Chromadorea</taxon>
        <taxon>Rhabditida</taxon>
        <taxon>Spirurina</taxon>
        <taxon>Spiruromorpha</taxon>
        <taxon>Filarioidea</taxon>
        <taxon>Onchocercidae</taxon>
        <taxon>Cercopithifilaria</taxon>
    </lineage>
</organism>